<evidence type="ECO:0000259" key="14">
    <source>
        <dbReference type="PROSITE" id="PS51749"/>
    </source>
</evidence>
<evidence type="ECO:0000313" key="16">
    <source>
        <dbReference type="Proteomes" id="UP000325300"/>
    </source>
</evidence>
<keyword evidence="5 13" id="KW-0255">Endonuclease</keyword>
<comment type="cofactor">
    <cofactor evidence="1">
        <name>Mg(2+)</name>
        <dbReference type="ChEBI" id="CHEBI:18420"/>
    </cofactor>
</comment>
<feature type="non-terminal residue" evidence="15">
    <location>
        <position position="167"/>
    </location>
</feature>
<dbReference type="AlphaFoldDB" id="A0A5S4T592"/>
<keyword evidence="7" id="KW-0460">Magnesium</keyword>
<evidence type="ECO:0000256" key="8">
    <source>
        <dbReference type="ARBA" id="ARBA00022884"/>
    </source>
</evidence>
<dbReference type="Pfam" id="PF13395">
    <property type="entry name" value="HNH_4"/>
    <property type="match status" value="1"/>
</dbReference>
<dbReference type="EMBL" id="SJLI01000299">
    <property type="protein sequence ID" value="TYK91512.1"/>
    <property type="molecule type" value="Genomic_DNA"/>
</dbReference>
<evidence type="ECO:0000256" key="11">
    <source>
        <dbReference type="ARBA" id="ARBA00023211"/>
    </source>
</evidence>
<evidence type="ECO:0000256" key="1">
    <source>
        <dbReference type="ARBA" id="ARBA00001946"/>
    </source>
</evidence>
<comment type="caution">
    <text evidence="15">The sequence shown here is derived from an EMBL/GenBank/DDBJ whole genome shotgun (WGS) entry which is preliminary data.</text>
</comment>
<dbReference type="GO" id="GO:0046872">
    <property type="term" value="F:metal ion binding"/>
    <property type="evidence" value="ECO:0007669"/>
    <property type="project" value="UniProtKB-KW"/>
</dbReference>
<evidence type="ECO:0000313" key="15">
    <source>
        <dbReference type="EMBL" id="TYK91512.1"/>
    </source>
</evidence>
<protein>
    <submittedName>
        <fullName evidence="15">Type II CRISPR RNA-guided endonuclease Cas9</fullName>
    </submittedName>
</protein>
<dbReference type="GO" id="GO:0004519">
    <property type="term" value="F:endonuclease activity"/>
    <property type="evidence" value="ECO:0007669"/>
    <property type="project" value="UniProtKB-UniRule"/>
</dbReference>
<dbReference type="NCBIfam" id="TIGR01865">
    <property type="entry name" value="cas_Csn1"/>
    <property type="match status" value="1"/>
</dbReference>
<keyword evidence="11" id="KW-0464">Manganese</keyword>
<dbReference type="InterPro" id="IPR033114">
    <property type="entry name" value="HNH_CAS9"/>
</dbReference>
<feature type="non-terminal residue" evidence="15">
    <location>
        <position position="1"/>
    </location>
</feature>
<comment type="subunit">
    <text evidence="12">Monomer. Binds crRNA and tracrRNA.</text>
</comment>
<accession>A0A5S4T592</accession>
<evidence type="ECO:0000256" key="12">
    <source>
        <dbReference type="ARBA" id="ARBA00046380"/>
    </source>
</evidence>
<dbReference type="InterPro" id="IPR003615">
    <property type="entry name" value="HNH_nuc"/>
</dbReference>
<keyword evidence="4" id="KW-0479">Metal-binding</keyword>
<dbReference type="RefSeq" id="WP_148845496.1">
    <property type="nucleotide sequence ID" value="NZ_SJLI01000299.1"/>
</dbReference>
<organism evidence="15 16">
    <name type="scientific">Streptococcus pyogenes</name>
    <dbReference type="NCBI Taxonomy" id="1314"/>
    <lineage>
        <taxon>Bacteria</taxon>
        <taxon>Bacillati</taxon>
        <taxon>Bacillota</taxon>
        <taxon>Bacilli</taxon>
        <taxon>Lactobacillales</taxon>
        <taxon>Streptococcaceae</taxon>
        <taxon>Streptococcus</taxon>
    </lineage>
</organism>
<keyword evidence="10 13" id="KW-0238">DNA-binding</keyword>
<dbReference type="GO" id="GO:0051607">
    <property type="term" value="P:defense response to virus"/>
    <property type="evidence" value="ECO:0007669"/>
    <property type="project" value="UniProtKB-KW"/>
</dbReference>
<feature type="domain" description="HNH Cas9-type" evidence="14">
    <location>
        <begin position="1"/>
        <end position="92"/>
    </location>
</feature>
<keyword evidence="9" id="KW-0051">Antiviral defense</keyword>
<evidence type="ECO:0000256" key="13">
    <source>
        <dbReference type="PROSITE-ProRule" id="PRU01085"/>
    </source>
</evidence>
<gene>
    <name evidence="15" type="primary">cas9</name>
    <name evidence="15" type="ORF">E0F67_10685</name>
</gene>
<dbReference type="InterPro" id="IPR028629">
    <property type="entry name" value="Cas9"/>
</dbReference>
<evidence type="ECO:0000256" key="9">
    <source>
        <dbReference type="ARBA" id="ARBA00023118"/>
    </source>
</evidence>
<proteinExistence type="inferred from homology"/>
<dbReference type="Gene3D" id="1.10.30.50">
    <property type="match status" value="1"/>
</dbReference>
<reference evidence="15 16" key="1">
    <citation type="submission" date="2019-02" db="EMBL/GenBank/DDBJ databases">
        <title>Novel genomic isolates of S. pyogenes and S. dysgalactiae subsp. equisimilis associated to necrotising fasciitis (NSTI).</title>
        <authorList>
            <person name="Barrantes I."/>
        </authorList>
    </citation>
    <scope>NUCLEOTIDE SEQUENCE [LARGE SCALE GENOMIC DNA]</scope>
    <source>
        <strain evidence="15 16">SPY5003</strain>
    </source>
</reference>
<evidence type="ECO:0000256" key="4">
    <source>
        <dbReference type="ARBA" id="ARBA00022723"/>
    </source>
</evidence>
<name>A0A5S4T592_STRPY</name>
<dbReference type="GO" id="GO:0003677">
    <property type="term" value="F:DNA binding"/>
    <property type="evidence" value="ECO:0007669"/>
    <property type="project" value="UniProtKB-UniRule"/>
</dbReference>
<evidence type="ECO:0000256" key="5">
    <source>
        <dbReference type="ARBA" id="ARBA00022759"/>
    </source>
</evidence>
<dbReference type="Pfam" id="PF22702">
    <property type="entry name" value="Cas9_RuvC"/>
    <property type="match status" value="1"/>
</dbReference>
<evidence type="ECO:0000256" key="3">
    <source>
        <dbReference type="ARBA" id="ARBA00022722"/>
    </source>
</evidence>
<dbReference type="GO" id="GO:0016787">
    <property type="term" value="F:hydrolase activity"/>
    <property type="evidence" value="ECO:0007669"/>
    <property type="project" value="UniProtKB-KW"/>
</dbReference>
<sequence>INRLSDYDVDHIVPQSFIKDDSIDNKVLTRSDKNRGKSDDVPSEEVVKKMKNYWRQLLNAKLITQRKFDNLTKAERGGLSELDKAGFIKRQLVETRQITKHVAQILDSRMNTKYDENDKLIREVKVITLKSKLVSDFRKDLQFYKVREINNYHHAHDAYLNAVVGTA</sequence>
<dbReference type="Proteomes" id="UP000325300">
    <property type="component" value="Unassembled WGS sequence"/>
</dbReference>
<evidence type="ECO:0000256" key="7">
    <source>
        <dbReference type="ARBA" id="ARBA00022842"/>
    </source>
</evidence>
<keyword evidence="6 13" id="KW-0378">Hydrolase</keyword>
<dbReference type="PROSITE" id="PS51749">
    <property type="entry name" value="HNH_CAS9"/>
    <property type="match status" value="1"/>
</dbReference>
<evidence type="ECO:0000256" key="2">
    <source>
        <dbReference type="ARBA" id="ARBA00005244"/>
    </source>
</evidence>
<evidence type="ECO:0000256" key="6">
    <source>
        <dbReference type="ARBA" id="ARBA00022801"/>
    </source>
</evidence>
<comment type="similarity">
    <text evidence="2">Belongs to the CRISPR-associated protein Cas9 family. Subtype II-A subfamily.</text>
</comment>
<keyword evidence="3 13" id="KW-0540">Nuclease</keyword>
<dbReference type="InterPro" id="IPR055228">
    <property type="entry name" value="Cas9_RuvC"/>
</dbReference>
<dbReference type="GO" id="GO:0003723">
    <property type="term" value="F:RNA binding"/>
    <property type="evidence" value="ECO:0007669"/>
    <property type="project" value="UniProtKB-UniRule"/>
</dbReference>
<evidence type="ECO:0000256" key="10">
    <source>
        <dbReference type="ARBA" id="ARBA00023125"/>
    </source>
</evidence>
<keyword evidence="8" id="KW-0694">RNA-binding</keyword>